<keyword evidence="2" id="KW-1185">Reference proteome</keyword>
<dbReference type="Pfam" id="PF12937">
    <property type="entry name" value="F-box-like"/>
    <property type="match status" value="1"/>
</dbReference>
<dbReference type="CDD" id="cd09917">
    <property type="entry name" value="F-box_SF"/>
    <property type="match status" value="1"/>
</dbReference>
<dbReference type="Gene3D" id="3.80.10.10">
    <property type="entry name" value="Ribonuclease Inhibitor"/>
    <property type="match status" value="1"/>
</dbReference>
<dbReference type="SUPFAM" id="SSF81383">
    <property type="entry name" value="F-box domain"/>
    <property type="match status" value="1"/>
</dbReference>
<dbReference type="Proteomes" id="UP000075840">
    <property type="component" value="Unassembled WGS sequence"/>
</dbReference>
<dbReference type="PANTHER" id="PTHR38926">
    <property type="entry name" value="F-BOX DOMAIN CONTAINING PROTEIN, EXPRESSED"/>
    <property type="match status" value="1"/>
</dbReference>
<dbReference type="AlphaFoldDB" id="A0A182HTH6"/>
<reference evidence="1" key="1">
    <citation type="submission" date="2022-08" db="UniProtKB">
        <authorList>
            <consortium name="EnsemblMetazoa"/>
        </authorList>
    </citation>
    <scope>IDENTIFICATION</scope>
    <source>
        <strain evidence="1">Dongola</strain>
    </source>
</reference>
<evidence type="ECO:0000313" key="2">
    <source>
        <dbReference type="Proteomes" id="UP000075840"/>
    </source>
</evidence>
<evidence type="ECO:0000313" key="1">
    <source>
        <dbReference type="EnsemblMetazoa" id="AARA004581-PA"/>
    </source>
</evidence>
<dbReference type="Gene3D" id="1.20.1280.50">
    <property type="match status" value="1"/>
</dbReference>
<dbReference type="EnsemblMetazoa" id="AARA004581-RA">
    <property type="protein sequence ID" value="AARA004581-PA"/>
    <property type="gene ID" value="AARA004581"/>
</dbReference>
<proteinExistence type="predicted"/>
<dbReference type="SMART" id="SM00256">
    <property type="entry name" value="FBOX"/>
    <property type="match status" value="1"/>
</dbReference>
<dbReference type="SUPFAM" id="SSF52047">
    <property type="entry name" value="RNI-like"/>
    <property type="match status" value="1"/>
</dbReference>
<organism evidence="1 2">
    <name type="scientific">Anopheles arabiensis</name>
    <name type="common">Mosquito</name>
    <dbReference type="NCBI Taxonomy" id="7173"/>
    <lineage>
        <taxon>Eukaryota</taxon>
        <taxon>Metazoa</taxon>
        <taxon>Ecdysozoa</taxon>
        <taxon>Arthropoda</taxon>
        <taxon>Hexapoda</taxon>
        <taxon>Insecta</taxon>
        <taxon>Pterygota</taxon>
        <taxon>Neoptera</taxon>
        <taxon>Endopterygota</taxon>
        <taxon>Diptera</taxon>
        <taxon>Nematocera</taxon>
        <taxon>Culicoidea</taxon>
        <taxon>Culicidae</taxon>
        <taxon>Anophelinae</taxon>
        <taxon>Anopheles</taxon>
    </lineage>
</organism>
<dbReference type="VEuPathDB" id="VectorBase:AARA004581"/>
<dbReference type="InterPro" id="IPR032675">
    <property type="entry name" value="LRR_dom_sf"/>
</dbReference>
<dbReference type="InterPro" id="IPR001810">
    <property type="entry name" value="F-box_dom"/>
</dbReference>
<dbReference type="EMBL" id="APCN01000528">
    <property type="status" value="NOT_ANNOTATED_CDS"/>
    <property type="molecule type" value="Genomic_DNA"/>
</dbReference>
<accession>A0A182HTH6</accession>
<sequence>MANQEAASPIRQLPLELMCTIFDHLDNYSVKNCSLVCRQWKEIIFSDYYIKRFVLRLPSSVSNTRVLEQSDRLYRHVHLQSNLQSNTNDFNVMYNIVCYPRLKQYLTFRATVEPPWNHVKMITDAIGRMKVLRELYLVNTDASNSVMKAIQICSDSLQFLSLKCAVPAVIKAPYLKTLVLELFLTNAEANVVLYSYRFPHLKSMKLSESGSRDFFKTEHVEHALSFFAHLKELDELILTDITVNGYIFKAICGSCTNLTKLHLDELCIVNNSTMSSLSNLTKLRELKLRRIYSLTSISFLPVTLPHLELVAIGDFEMQYETLRAFRSATRIEFLFGETIPMELILAIASQMPRIRQVELPTSRANYFQSLILLPKLEVLVINKCSFEDLPRYVQHPIDVIKELCCPSTVNMPDDRIIALLLDRFPNLKLLKYGNNLEHQSL</sequence>
<dbReference type="VEuPathDB" id="VectorBase:AARA21_007767"/>
<dbReference type="PROSITE" id="PS50181">
    <property type="entry name" value="FBOX"/>
    <property type="match status" value="1"/>
</dbReference>
<name>A0A182HTH6_ANOAR</name>
<dbReference type="PANTHER" id="PTHR38926:SF73">
    <property type="entry name" value="F-BOX DOMAIN-CONTAINING PROTEIN"/>
    <property type="match status" value="1"/>
</dbReference>
<protein>
    <submittedName>
        <fullName evidence="1">Uncharacterized protein</fullName>
    </submittedName>
</protein>
<dbReference type="InterPro" id="IPR036047">
    <property type="entry name" value="F-box-like_dom_sf"/>
</dbReference>